<protein>
    <submittedName>
        <fullName evidence="2">VOC family protein</fullName>
    </submittedName>
</protein>
<dbReference type="InterPro" id="IPR037523">
    <property type="entry name" value="VOC_core"/>
</dbReference>
<gene>
    <name evidence="2" type="ORF">ACFPK2_16220</name>
</gene>
<sequence length="264" mass="27612">MSFSSDSSDRDSFGIDHIVIAVADLDQARRDYEALGFTVLPGGEHPRGSRNALVAFADGAYLEIIAFPVAVPGFRWWELFRAAGPGFVDYALLPGDFEAGIARQRAAGIALDGPVEGSRLQPDGSRIAWRSARPVEPDIPFLVTDLTPRDLRVPAGAARRHPNGVTGIAGVTVAVRDLARTTARYRALLGREPLAKGAVPGLGFGLVQFGLGRQILSLVEPRTTAAHLAARGQGLCAVAFHGPGDAALAAGLSHGAALEIVGAP</sequence>
<dbReference type="Gene3D" id="3.10.180.10">
    <property type="entry name" value="2,3-Dihydroxybiphenyl 1,2-Dioxygenase, domain 1"/>
    <property type="match status" value="2"/>
</dbReference>
<proteinExistence type="predicted"/>
<keyword evidence="3" id="KW-1185">Reference proteome</keyword>
<name>A0ABW0F7Y3_9HYPH</name>
<evidence type="ECO:0000313" key="2">
    <source>
        <dbReference type="EMBL" id="MFC5294535.1"/>
    </source>
</evidence>
<dbReference type="CDD" id="cd06587">
    <property type="entry name" value="VOC"/>
    <property type="match status" value="1"/>
</dbReference>
<dbReference type="EMBL" id="JBHSLI010000006">
    <property type="protein sequence ID" value="MFC5294535.1"/>
    <property type="molecule type" value="Genomic_DNA"/>
</dbReference>
<accession>A0ABW0F7Y3</accession>
<evidence type="ECO:0000313" key="3">
    <source>
        <dbReference type="Proteomes" id="UP001595976"/>
    </source>
</evidence>
<comment type="caution">
    <text evidence="2">The sequence shown here is derived from an EMBL/GenBank/DDBJ whole genome shotgun (WGS) entry which is preliminary data.</text>
</comment>
<dbReference type="PANTHER" id="PTHR40265:SF1">
    <property type="entry name" value="GLYOXALASE-LIKE DOMAIN-CONTAINING PROTEIN"/>
    <property type="match status" value="1"/>
</dbReference>
<organism evidence="2 3">
    <name type="scientific">Bosea minatitlanensis</name>
    <dbReference type="NCBI Taxonomy" id="128782"/>
    <lineage>
        <taxon>Bacteria</taxon>
        <taxon>Pseudomonadati</taxon>
        <taxon>Pseudomonadota</taxon>
        <taxon>Alphaproteobacteria</taxon>
        <taxon>Hyphomicrobiales</taxon>
        <taxon>Boseaceae</taxon>
        <taxon>Bosea</taxon>
    </lineage>
</organism>
<dbReference type="InterPro" id="IPR029068">
    <property type="entry name" value="Glyas_Bleomycin-R_OHBP_Dase"/>
</dbReference>
<dbReference type="Proteomes" id="UP001595976">
    <property type="component" value="Unassembled WGS sequence"/>
</dbReference>
<dbReference type="PROSITE" id="PS51819">
    <property type="entry name" value="VOC"/>
    <property type="match status" value="1"/>
</dbReference>
<dbReference type="InterPro" id="IPR025870">
    <property type="entry name" value="Glyoxalase-like_dom"/>
</dbReference>
<feature type="domain" description="VOC" evidence="1">
    <location>
        <begin position="167"/>
        <end position="264"/>
    </location>
</feature>
<dbReference type="RefSeq" id="WP_158444178.1">
    <property type="nucleotide sequence ID" value="NZ_JAOAOS010000007.1"/>
</dbReference>
<reference evidence="3" key="1">
    <citation type="journal article" date="2019" name="Int. J. Syst. Evol. Microbiol.">
        <title>The Global Catalogue of Microorganisms (GCM) 10K type strain sequencing project: providing services to taxonomists for standard genome sequencing and annotation.</title>
        <authorList>
            <consortium name="The Broad Institute Genomics Platform"/>
            <consortium name="The Broad Institute Genome Sequencing Center for Infectious Disease"/>
            <person name="Wu L."/>
            <person name="Ma J."/>
        </authorList>
    </citation>
    <scope>NUCLEOTIDE SEQUENCE [LARGE SCALE GENOMIC DNA]</scope>
    <source>
        <strain evidence="3">CGMCC 1.15643</strain>
    </source>
</reference>
<dbReference type="Pfam" id="PF13468">
    <property type="entry name" value="Glyoxalase_3"/>
    <property type="match status" value="1"/>
</dbReference>
<evidence type="ECO:0000259" key="1">
    <source>
        <dbReference type="PROSITE" id="PS51819"/>
    </source>
</evidence>
<dbReference type="SUPFAM" id="SSF54593">
    <property type="entry name" value="Glyoxalase/Bleomycin resistance protein/Dihydroxybiphenyl dioxygenase"/>
    <property type="match status" value="2"/>
</dbReference>
<dbReference type="PANTHER" id="PTHR40265">
    <property type="entry name" value="BLL2707 PROTEIN"/>
    <property type="match status" value="1"/>
</dbReference>